<dbReference type="PANTHER" id="PTHR42848:SF1">
    <property type="entry name" value="HOLLIDAY JUNCTION BRANCH MIGRATION COMPLEX SUBUNIT RUVB"/>
    <property type="match status" value="1"/>
</dbReference>
<dbReference type="GO" id="GO:0006281">
    <property type="term" value="P:DNA repair"/>
    <property type="evidence" value="ECO:0007669"/>
    <property type="project" value="UniProtKB-UniRule"/>
</dbReference>
<dbReference type="AlphaFoldDB" id="A0A0D2JMQ5"/>
<keyword evidence="4 9" id="KW-0378">Hydrolase</keyword>
<comment type="similarity">
    <text evidence="9">Belongs to the RuvB family.</text>
</comment>
<keyword evidence="11" id="KW-0347">Helicase</keyword>
<feature type="binding site" evidence="9">
    <location>
        <position position="72"/>
    </location>
    <ligand>
        <name>ATP</name>
        <dbReference type="ChEBI" id="CHEBI:30616"/>
    </ligand>
</feature>
<dbReference type="SUPFAM" id="SSF46785">
    <property type="entry name" value="Winged helix' DNA-binding domain"/>
    <property type="match status" value="1"/>
</dbReference>
<dbReference type="InterPro" id="IPR036388">
    <property type="entry name" value="WH-like_DNA-bd_sf"/>
</dbReference>
<keyword evidence="2 9" id="KW-0547">Nucleotide-binding</keyword>
<dbReference type="Pfam" id="PF17864">
    <property type="entry name" value="AAA_lid_4"/>
    <property type="match status" value="1"/>
</dbReference>
<feature type="binding site" evidence="9">
    <location>
        <position position="186"/>
    </location>
    <ligand>
        <name>ATP</name>
        <dbReference type="ChEBI" id="CHEBI:30616"/>
    </ligand>
</feature>
<keyword evidence="3 9" id="KW-0227">DNA damage</keyword>
<dbReference type="NCBIfam" id="TIGR00635">
    <property type="entry name" value="ruvB"/>
    <property type="match status" value="1"/>
</dbReference>
<evidence type="ECO:0000256" key="2">
    <source>
        <dbReference type="ARBA" id="ARBA00022741"/>
    </source>
</evidence>
<evidence type="ECO:0000256" key="6">
    <source>
        <dbReference type="ARBA" id="ARBA00023125"/>
    </source>
</evidence>
<dbReference type="EMBL" id="AZAC01000083">
    <property type="protein sequence ID" value="KIX10770.1"/>
    <property type="molecule type" value="Genomic_DNA"/>
</dbReference>
<keyword evidence="7 9" id="KW-0233">DNA recombination</keyword>
<dbReference type="InterPro" id="IPR036390">
    <property type="entry name" value="WH_DNA-bd_sf"/>
</dbReference>
<dbReference type="InterPro" id="IPR008824">
    <property type="entry name" value="RuvB-like_N"/>
</dbReference>
<dbReference type="GO" id="GO:0016887">
    <property type="term" value="F:ATP hydrolysis activity"/>
    <property type="evidence" value="ECO:0007669"/>
    <property type="project" value="RHEA"/>
</dbReference>
<dbReference type="InterPro" id="IPR027417">
    <property type="entry name" value="P-loop_NTPase"/>
</dbReference>
<feature type="binding site" evidence="9">
    <location>
        <position position="176"/>
    </location>
    <ligand>
        <name>ATP</name>
        <dbReference type="ChEBI" id="CHEBI:30616"/>
    </ligand>
</feature>
<dbReference type="GO" id="GO:0000400">
    <property type="term" value="F:four-way junction DNA binding"/>
    <property type="evidence" value="ECO:0007669"/>
    <property type="project" value="UniProtKB-UniRule"/>
</dbReference>
<sequence length="343" mass="37814">MSQEYFDQRLVDGAPQEDDLVMENLRPKTLAEYIGQDEAKANLAVFIQAARQRGEALDHVLLHGHPGLGKTTMANILASELEVGLTATSGPVLERAGDLAAILTNLRPKDVLFVDEIHRLNRVVEETLYPAMEDFHLDIVIGQGPSARTVKLDLPPFTLVGATTRAGLLTPPMRDRFGVQVRVDFYTPDQLAEIVLRSAKILGLEIEKAGAMEIAKRSRATPRVANRLLKRVRDFAQVQADGKVDRELADYALGRLGVDSHGLDRLDREMMSAIIQKFDGGPVGLGTLAASVSEEAHTLEEVYEPYLIQQGFIKRTSQGRVATKRAYDHLGLTPTMGAQKRLF</sequence>
<evidence type="ECO:0000256" key="1">
    <source>
        <dbReference type="ARBA" id="ARBA00022490"/>
    </source>
</evidence>
<feature type="domain" description="AAA+ ATPase" evidence="10">
    <location>
        <begin position="56"/>
        <end position="187"/>
    </location>
</feature>
<evidence type="ECO:0000259" key="10">
    <source>
        <dbReference type="SMART" id="SM00382"/>
    </source>
</evidence>
<comment type="function">
    <text evidence="9">The RuvA-RuvB-RuvC complex processes Holliday junction (HJ) DNA during genetic recombination and DNA repair, while the RuvA-RuvB complex plays an important role in the rescue of blocked DNA replication forks via replication fork reversal (RFR). RuvA specifically binds to HJ cruciform DNA, conferring on it an open structure. The RuvB hexamer acts as an ATP-dependent pump, pulling dsDNA into and through the RuvAB complex. RuvB forms 2 homohexamers on either side of HJ DNA bound by 1 or 2 RuvA tetramers; 4 subunits per hexamer contact DNA at a time. Coordinated motions by a converter formed by DNA-disengaged RuvB subunits stimulates ATP hydrolysis and nucleotide exchange. Immobilization of the converter enables RuvB to convert the ATP-contained energy into a lever motion, pulling 2 nucleotides of DNA out of the RuvA tetramer per ATP hydrolyzed, thus driving DNA branch migration. The RuvB motors rotate together with the DNA substrate, which together with the progressing nucleotide cycle form the mechanistic basis for DNA recombination by continuous HJ branch migration. Branch migration allows RuvC to scan DNA until it finds its consensus sequence, where it cleaves and resolves cruciform DNA.</text>
</comment>
<dbReference type="Gene3D" id="1.10.10.10">
    <property type="entry name" value="Winged helix-like DNA-binding domain superfamily/Winged helix DNA-binding domain"/>
    <property type="match status" value="1"/>
</dbReference>
<feature type="binding site" evidence="9">
    <location>
        <position position="26"/>
    </location>
    <ligand>
        <name>ATP</name>
        <dbReference type="ChEBI" id="CHEBI:30616"/>
    </ligand>
</feature>
<feature type="binding site" evidence="9">
    <location>
        <position position="71"/>
    </location>
    <ligand>
        <name>ATP</name>
        <dbReference type="ChEBI" id="CHEBI:30616"/>
    </ligand>
</feature>
<proteinExistence type="inferred from homology"/>
<feature type="region of interest" description="Head domain (RuvB-H)" evidence="9">
    <location>
        <begin position="260"/>
        <end position="343"/>
    </location>
</feature>
<comment type="subcellular location">
    <subcellularLocation>
        <location evidence="9">Cytoplasm</location>
    </subcellularLocation>
</comment>
<keyword evidence="1 9" id="KW-0963">Cytoplasm</keyword>
<keyword evidence="12" id="KW-1185">Reference proteome</keyword>
<comment type="caution">
    <text evidence="9">Lacks conserved residue(s) required for the propagation of feature annotation.</text>
</comment>
<dbReference type="GO" id="GO:0005737">
    <property type="term" value="C:cytoplasm"/>
    <property type="evidence" value="ECO:0007669"/>
    <property type="project" value="UniProtKB-SubCell"/>
</dbReference>
<evidence type="ECO:0000313" key="12">
    <source>
        <dbReference type="Proteomes" id="UP000032233"/>
    </source>
</evidence>
<dbReference type="EC" id="3.6.4.-" evidence="9"/>
<dbReference type="InterPro" id="IPR003593">
    <property type="entry name" value="AAA+_ATPase"/>
</dbReference>
<feature type="binding site" evidence="9">
    <location>
        <position position="25"/>
    </location>
    <ligand>
        <name>ATP</name>
        <dbReference type="ChEBI" id="CHEBI:30616"/>
    </ligand>
</feature>
<dbReference type="Gene3D" id="1.10.8.60">
    <property type="match status" value="1"/>
</dbReference>
<comment type="caution">
    <text evidence="11">The sequence shown here is derived from an EMBL/GenBank/DDBJ whole genome shotgun (WGS) entry which is preliminary data.</text>
</comment>
<comment type="subunit">
    <text evidence="9">Homohexamer. Forms an RuvA(8)-RuvB(12)-Holliday junction (HJ) complex. HJ DNA is sandwiched between 2 RuvA tetramers; dsDNA enters through RuvA and exits via RuvB. An RuvB hexamer assembles on each DNA strand where it exits the tetramer. Each RuvB hexamer is contacted by two RuvA subunits (via domain III) on 2 adjacent RuvB subunits; this complex drives branch migration. In the full resolvosome a probable DNA-RuvA(4)-RuvB(12)-RuvC(2) complex forms which resolves the HJ.</text>
</comment>
<feature type="binding site" evidence="9">
    <location>
        <position position="320"/>
    </location>
    <ligand>
        <name>DNA</name>
        <dbReference type="ChEBI" id="CHEBI:16991"/>
    </ligand>
</feature>
<feature type="binding site" evidence="9">
    <location>
        <position position="71"/>
    </location>
    <ligand>
        <name>Mg(2+)</name>
        <dbReference type="ChEBI" id="CHEBI:18420"/>
    </ligand>
</feature>
<dbReference type="HAMAP" id="MF_00016">
    <property type="entry name" value="DNA_HJ_migration_RuvB"/>
    <property type="match status" value="1"/>
</dbReference>
<organism evidence="11 12">
    <name type="scientific">Dethiosulfatarculus sandiegensis</name>
    <dbReference type="NCBI Taxonomy" id="1429043"/>
    <lineage>
        <taxon>Bacteria</taxon>
        <taxon>Pseudomonadati</taxon>
        <taxon>Thermodesulfobacteriota</taxon>
        <taxon>Desulfarculia</taxon>
        <taxon>Desulfarculales</taxon>
        <taxon>Desulfarculaceae</taxon>
        <taxon>Dethiosulfatarculus</taxon>
    </lineage>
</organism>
<feature type="region of interest" description="Small ATPAse domain (RuvB-S)" evidence="9">
    <location>
        <begin position="187"/>
        <end position="257"/>
    </location>
</feature>
<evidence type="ECO:0000256" key="7">
    <source>
        <dbReference type="ARBA" id="ARBA00023172"/>
    </source>
</evidence>
<dbReference type="PATRIC" id="fig|1429043.3.peg.5957"/>
<dbReference type="InterPro" id="IPR004605">
    <property type="entry name" value="DNA_helicase_Holl-junc_RuvB"/>
</dbReference>
<protein>
    <recommendedName>
        <fullName evidence="9">Holliday junction branch migration complex subunit RuvB</fullName>
        <ecNumber evidence="9">3.6.4.-</ecNumber>
    </recommendedName>
</protein>
<keyword evidence="8 9" id="KW-0234">DNA repair</keyword>
<feature type="binding site" evidence="9">
    <location>
        <position position="70"/>
    </location>
    <ligand>
        <name>ATP</name>
        <dbReference type="ChEBI" id="CHEBI:30616"/>
    </ligand>
</feature>
<dbReference type="InterPro" id="IPR041445">
    <property type="entry name" value="AAA_lid_4"/>
</dbReference>
<dbReference type="GO" id="GO:0006310">
    <property type="term" value="P:DNA recombination"/>
    <property type="evidence" value="ECO:0007669"/>
    <property type="project" value="UniProtKB-UniRule"/>
</dbReference>
<dbReference type="Gene3D" id="3.40.50.300">
    <property type="entry name" value="P-loop containing nucleotide triphosphate hydrolases"/>
    <property type="match status" value="1"/>
</dbReference>
<dbReference type="CDD" id="cd00009">
    <property type="entry name" value="AAA"/>
    <property type="match status" value="1"/>
</dbReference>
<dbReference type="SUPFAM" id="SSF52540">
    <property type="entry name" value="P-loop containing nucleoside triphosphate hydrolases"/>
    <property type="match status" value="1"/>
</dbReference>
<evidence type="ECO:0000313" key="11">
    <source>
        <dbReference type="EMBL" id="KIX10770.1"/>
    </source>
</evidence>
<dbReference type="PANTHER" id="PTHR42848">
    <property type="match status" value="1"/>
</dbReference>
<dbReference type="GO" id="GO:0005524">
    <property type="term" value="F:ATP binding"/>
    <property type="evidence" value="ECO:0007669"/>
    <property type="project" value="UniProtKB-UniRule"/>
</dbReference>
<dbReference type="InterPro" id="IPR008823">
    <property type="entry name" value="RuvB_wg_C"/>
</dbReference>
<feature type="binding site" evidence="9">
    <location>
        <position position="67"/>
    </location>
    <ligand>
        <name>ATP</name>
        <dbReference type="ChEBI" id="CHEBI:30616"/>
    </ligand>
</feature>
<dbReference type="RefSeq" id="WP_231688382.1">
    <property type="nucleotide sequence ID" value="NZ_AZAC01000083.1"/>
</dbReference>
<accession>A0A0D2JMQ5</accession>
<dbReference type="InParanoid" id="A0A0D2JMQ5"/>
<comment type="domain">
    <text evidence="9">Has 3 domains, the large (RuvB-L) and small ATPase (RuvB-S) domains and the C-terminal head (RuvB-H) domain. The head domain binds DNA, while the ATPase domains jointly bind ATP, ADP or are empty depending on the state of the subunit in the translocation cycle. During a single DNA translocation step the structure of each domain remains the same, but their relative positions change.</text>
</comment>
<feature type="binding site" evidence="9">
    <location>
        <begin position="133"/>
        <end position="135"/>
    </location>
    <ligand>
        <name>ATP</name>
        <dbReference type="ChEBI" id="CHEBI:30616"/>
    </ligand>
</feature>
<dbReference type="SMART" id="SM00382">
    <property type="entry name" value="AAA"/>
    <property type="match status" value="1"/>
</dbReference>
<feature type="binding site" evidence="9">
    <location>
        <position position="315"/>
    </location>
    <ligand>
        <name>DNA</name>
        <dbReference type="ChEBI" id="CHEBI:16991"/>
    </ligand>
</feature>
<dbReference type="STRING" id="1429043.X474_28045"/>
<dbReference type="NCBIfam" id="NF000868">
    <property type="entry name" value="PRK00080.1"/>
    <property type="match status" value="1"/>
</dbReference>
<gene>
    <name evidence="9 11" type="primary">ruvB</name>
    <name evidence="11" type="ORF">X474_28045</name>
</gene>
<dbReference type="Proteomes" id="UP000032233">
    <property type="component" value="Unassembled WGS sequence"/>
</dbReference>
<dbReference type="GO" id="GO:0048476">
    <property type="term" value="C:Holliday junction resolvase complex"/>
    <property type="evidence" value="ECO:0007669"/>
    <property type="project" value="UniProtKB-UniRule"/>
</dbReference>
<dbReference type="Pfam" id="PF05496">
    <property type="entry name" value="RuvB_N"/>
    <property type="match status" value="1"/>
</dbReference>
<reference evidence="11 12" key="1">
    <citation type="submission" date="2013-11" db="EMBL/GenBank/DDBJ databases">
        <title>Metagenomic analysis of a methanogenic consortium involved in long chain n-alkane degradation.</title>
        <authorList>
            <person name="Davidova I.A."/>
            <person name="Callaghan A.V."/>
            <person name="Wawrik B."/>
            <person name="Pruitt S."/>
            <person name="Marks C."/>
            <person name="Duncan K.E."/>
            <person name="Suflita J.M."/>
        </authorList>
    </citation>
    <scope>NUCLEOTIDE SEQUENCE [LARGE SCALE GENOMIC DNA]</scope>
    <source>
        <strain evidence="11 12">SPR</strain>
    </source>
</reference>
<comment type="catalytic activity">
    <reaction evidence="9">
        <text>ATP + H2O = ADP + phosphate + H(+)</text>
        <dbReference type="Rhea" id="RHEA:13065"/>
        <dbReference type="ChEBI" id="CHEBI:15377"/>
        <dbReference type="ChEBI" id="CHEBI:15378"/>
        <dbReference type="ChEBI" id="CHEBI:30616"/>
        <dbReference type="ChEBI" id="CHEBI:43474"/>
        <dbReference type="ChEBI" id="CHEBI:456216"/>
    </reaction>
</comment>
<evidence type="ECO:0000256" key="3">
    <source>
        <dbReference type="ARBA" id="ARBA00022763"/>
    </source>
</evidence>
<evidence type="ECO:0000256" key="8">
    <source>
        <dbReference type="ARBA" id="ARBA00023204"/>
    </source>
</evidence>
<keyword evidence="6 9" id="KW-0238">DNA-binding</keyword>
<evidence type="ECO:0000256" key="9">
    <source>
        <dbReference type="HAMAP-Rule" id="MF_00016"/>
    </source>
</evidence>
<dbReference type="GO" id="GO:0009378">
    <property type="term" value="F:four-way junction helicase activity"/>
    <property type="evidence" value="ECO:0007669"/>
    <property type="project" value="InterPro"/>
</dbReference>
<feature type="binding site" evidence="9">
    <location>
        <position position="223"/>
    </location>
    <ligand>
        <name>ATP</name>
        <dbReference type="ChEBI" id="CHEBI:30616"/>
    </ligand>
</feature>
<keyword evidence="5 9" id="KW-0067">ATP-binding</keyword>
<evidence type="ECO:0000256" key="5">
    <source>
        <dbReference type="ARBA" id="ARBA00022840"/>
    </source>
</evidence>
<evidence type="ECO:0000256" key="4">
    <source>
        <dbReference type="ARBA" id="ARBA00022801"/>
    </source>
</evidence>
<dbReference type="FunCoup" id="A0A0D2JMQ5">
    <property type="interactions" value="263"/>
</dbReference>
<dbReference type="Pfam" id="PF05491">
    <property type="entry name" value="WHD_RuvB"/>
    <property type="match status" value="1"/>
</dbReference>
<name>A0A0D2JMQ5_9BACT</name>